<organism evidence="1 2">
    <name type="scientific">Pseudomonas phage AAT-1</name>
    <dbReference type="NCBI Taxonomy" id="1775248"/>
    <lineage>
        <taxon>Viruses</taxon>
        <taxon>Duplodnaviria</taxon>
        <taxon>Heunggongvirae</taxon>
        <taxon>Uroviricota</taxon>
        <taxon>Caudoviricetes</taxon>
        <taxon>Mesyanzhinovviridae</taxon>
        <taxon>Bradleyvirinae</taxon>
        <taxon>Pamexvirus</taxon>
        <taxon>Pamexvirus AAT1</taxon>
    </lineage>
</organism>
<gene>
    <name evidence="1" type="ORF">AAT1_02031</name>
</gene>
<proteinExistence type="predicted"/>
<accession>A0A193DRT6</accession>
<protein>
    <submittedName>
        <fullName evidence="1">Virion structural protein</fullName>
    </submittedName>
</protein>
<keyword evidence="2" id="KW-1185">Reference proteome</keyword>
<dbReference type="EMBL" id="KU204984">
    <property type="protein sequence ID" value="ANN44563.1"/>
    <property type="molecule type" value="Genomic_DNA"/>
</dbReference>
<evidence type="ECO:0000313" key="2">
    <source>
        <dbReference type="Proteomes" id="UP000221376"/>
    </source>
</evidence>
<dbReference type="Pfam" id="PF10983">
    <property type="entry name" value="DUF2793"/>
    <property type="match status" value="1"/>
</dbReference>
<reference evidence="1" key="1">
    <citation type="submission" date="2016-06" db="EMBL/GenBank/DDBJ databases">
        <title>Complete Genome Sequence of Pseudomonas aeruginosa Phage AAT-1.</title>
        <authorList>
            <person name="Andrade-Dominguez A."/>
            <person name="Kolter R."/>
        </authorList>
    </citation>
    <scope>NUCLEOTIDE SEQUENCE [LARGE SCALE GENOMIC DNA]</scope>
</reference>
<dbReference type="InterPro" id="IPR021251">
    <property type="entry name" value="DUF2793"/>
</dbReference>
<name>A0A193DRT6_9CAUD</name>
<sequence>MMPASTEPRSGLSFGWTLGENNWNTGMDANLLSIGRFAYHLSVKDRNLATPPGSPVAGDTYIVAASPTGAWSGQANKVAVWSGSAWVFGTPRVGWVAYVEDEEKLCVYKAAGWSAGVAL</sequence>
<evidence type="ECO:0000313" key="1">
    <source>
        <dbReference type="EMBL" id="ANN44563.1"/>
    </source>
</evidence>
<dbReference type="Proteomes" id="UP000221376">
    <property type="component" value="Segment"/>
</dbReference>